<protein>
    <recommendedName>
        <fullName evidence="1">Glycosyltransferase 2-like domain-containing protein</fullName>
    </recommendedName>
</protein>
<gene>
    <name evidence="2" type="ordered locus">SNE_A22770</name>
</gene>
<evidence type="ECO:0000313" key="3">
    <source>
        <dbReference type="Proteomes" id="UP000000496"/>
    </source>
</evidence>
<name>F8L4A4_SIMNZ</name>
<dbReference type="Proteomes" id="UP000000496">
    <property type="component" value="Chromosome gsn.131"/>
</dbReference>
<organism evidence="2 3">
    <name type="scientific">Simkania negevensis (strain ATCC VR-1471 / DSM 27360 / Z)</name>
    <dbReference type="NCBI Taxonomy" id="331113"/>
    <lineage>
        <taxon>Bacteria</taxon>
        <taxon>Pseudomonadati</taxon>
        <taxon>Chlamydiota</taxon>
        <taxon>Chlamydiia</taxon>
        <taxon>Parachlamydiales</taxon>
        <taxon>Simkaniaceae</taxon>
        <taxon>Simkania</taxon>
    </lineage>
</organism>
<dbReference type="HOGENOM" id="CLU_459189_0_0_0"/>
<dbReference type="PANTHER" id="PTHR43685">
    <property type="entry name" value="GLYCOSYLTRANSFERASE"/>
    <property type="match status" value="1"/>
</dbReference>
<dbReference type="AlphaFoldDB" id="F8L4A4"/>
<reference key="1">
    <citation type="journal article" date="2011" name="Mol. Biol. Evol.">
        <title>Unity in variety -- the pan-genome of the Chlamydiae.</title>
        <authorList>
            <person name="Collingro A."/>
            <person name="Tischler P."/>
            <person name="Weinmaier T."/>
            <person name="Penz T."/>
            <person name="Heinz E."/>
            <person name="Brunham R.C."/>
            <person name="Read T.D."/>
            <person name="Bavoil P.M."/>
            <person name="Sachse K."/>
            <person name="Kahane S."/>
            <person name="Friedman M.G."/>
            <person name="Rattei T."/>
            <person name="Myers G.S.A."/>
            <person name="Horn M."/>
        </authorList>
    </citation>
    <scope>NUCLEOTIDE SEQUENCE</scope>
    <source>
        <strain>Z</strain>
    </source>
</reference>
<evidence type="ECO:0000259" key="1">
    <source>
        <dbReference type="Pfam" id="PF00535"/>
    </source>
</evidence>
<dbReference type="KEGG" id="sng:SNE_A22770"/>
<dbReference type="InterPro" id="IPR001173">
    <property type="entry name" value="Glyco_trans_2-like"/>
</dbReference>
<sequence>MSLKIFWSTMKKFLFLLLLLGLGFGIGVSYQPFKDKLRKERKQKEYRVARKTHPILGNKPFVIVTMSYNNAPYVEKNLLSTLQQNYDNFRILYIDDASVDGTSDRVKQFIKEYDHEGRITLIQNEANHGAMHNLYHAVHSCNSDEIVVVVDGDDFLAHSEVLNELNAYYANPDVWLTYGNFAEYPTYAKGTERKVSDCRPINLKILNERGIRRHAFVTSHLRTFYAGLFQQVKLKDFLHEGKFYPIACDVASMLPMVELAGDHSYFIEDILYLYNIGNPNCDFKKDLESQVAIEMKVRSMPAYRPLHDHPSFDFAHQDEFVDLAVFSYNRPLQLYAFLESCEKYTKNLHRIFAIYRSGNDHYEQGYHVVKEAFPHVTYLKQSEETPYEDFAPLLRSAVFNRDMSTARYVIFAVDDIVVKDHIDFKEGVTKLKQTGAYGLYYRMGSRVNYCYMQDLDQGIPPSLEIEKGLYAWQFSSGKGDWRYPNTVDMALFRKEDIYPYFLCMKFHNPNILEALWNEHADLSQVGLYYEDTKVVNLPFNIVMENEWVNKRISDVSTKDLLLLWEKGLKMDIDPLHQIDNHSVHIDYEPSFIKR</sequence>
<keyword evidence="3" id="KW-1185">Reference proteome</keyword>
<evidence type="ECO:0000313" key="2">
    <source>
        <dbReference type="EMBL" id="CCB90154.1"/>
    </source>
</evidence>
<dbReference type="Pfam" id="PF00535">
    <property type="entry name" value="Glycos_transf_2"/>
    <property type="match status" value="1"/>
</dbReference>
<dbReference type="CDD" id="cd00761">
    <property type="entry name" value="Glyco_tranf_GTA_type"/>
    <property type="match status" value="1"/>
</dbReference>
<dbReference type="InterPro" id="IPR050834">
    <property type="entry name" value="Glycosyltransf_2"/>
</dbReference>
<dbReference type="STRING" id="331113.SNE_A22770"/>
<accession>F8L4A4</accession>
<feature type="domain" description="Glycosyltransferase 2-like" evidence="1">
    <location>
        <begin position="63"/>
        <end position="175"/>
    </location>
</feature>
<dbReference type="EMBL" id="FR872582">
    <property type="protein sequence ID" value="CCB90154.1"/>
    <property type="molecule type" value="Genomic_DNA"/>
</dbReference>
<dbReference type="SUPFAM" id="SSF53448">
    <property type="entry name" value="Nucleotide-diphospho-sugar transferases"/>
    <property type="match status" value="1"/>
</dbReference>
<reference evidence="2 3" key="2">
    <citation type="journal article" date="2011" name="Mol. Biol. Evol.">
        <title>Unity in variety--the pan-genome of the Chlamydiae.</title>
        <authorList>
            <person name="Collingro A."/>
            <person name="Tischler P."/>
            <person name="Weinmaier T."/>
            <person name="Penz T."/>
            <person name="Heinz E."/>
            <person name="Brunham R.C."/>
            <person name="Read T.D."/>
            <person name="Bavoil P.M."/>
            <person name="Sachse K."/>
            <person name="Kahane S."/>
            <person name="Friedman M.G."/>
            <person name="Rattei T."/>
            <person name="Myers G.S."/>
            <person name="Horn M."/>
        </authorList>
    </citation>
    <scope>NUCLEOTIDE SEQUENCE [LARGE SCALE GENOMIC DNA]</scope>
    <source>
        <strain evidence="3">ATCC VR-1471 / Z</strain>
    </source>
</reference>
<dbReference type="eggNOG" id="COG1215">
    <property type="taxonomic scope" value="Bacteria"/>
</dbReference>
<proteinExistence type="predicted"/>
<dbReference type="Gene3D" id="3.90.550.10">
    <property type="entry name" value="Spore Coat Polysaccharide Biosynthesis Protein SpsA, Chain A"/>
    <property type="match status" value="1"/>
</dbReference>
<dbReference type="InterPro" id="IPR029044">
    <property type="entry name" value="Nucleotide-diphossugar_trans"/>
</dbReference>
<dbReference type="PANTHER" id="PTHR43685:SF2">
    <property type="entry name" value="GLYCOSYLTRANSFERASE 2-LIKE DOMAIN-CONTAINING PROTEIN"/>
    <property type="match status" value="1"/>
</dbReference>